<evidence type="ECO:0000256" key="3">
    <source>
        <dbReference type="ARBA" id="ARBA00023163"/>
    </source>
</evidence>
<dbReference type="SMART" id="SM00342">
    <property type="entry name" value="HTH_ARAC"/>
    <property type="match status" value="1"/>
</dbReference>
<dbReference type="GO" id="GO:0003700">
    <property type="term" value="F:DNA-binding transcription factor activity"/>
    <property type="evidence" value="ECO:0007669"/>
    <property type="project" value="InterPro"/>
</dbReference>
<reference evidence="5 6" key="1">
    <citation type="submission" date="2018-05" db="EMBL/GenBank/DDBJ databases">
        <title>Genetic diversity of glacier-inhabiting Cryobacterium bacteria in China and description of Cryobacterium mengkeensis sp. nov. and Arthrobacter glacialis sp. nov.</title>
        <authorList>
            <person name="Liu Q."/>
            <person name="Xin Y.-H."/>
        </authorList>
    </citation>
    <scope>NUCLEOTIDE SEQUENCE [LARGE SCALE GENOMIC DNA]</scope>
    <source>
        <strain evidence="5 6">SK-1</strain>
    </source>
</reference>
<dbReference type="InterPro" id="IPR009057">
    <property type="entry name" value="Homeodomain-like_sf"/>
</dbReference>
<dbReference type="InterPro" id="IPR018060">
    <property type="entry name" value="HTH_AraC"/>
</dbReference>
<dbReference type="Pfam" id="PF12833">
    <property type="entry name" value="HTH_18"/>
    <property type="match status" value="1"/>
</dbReference>
<dbReference type="GO" id="GO:0043565">
    <property type="term" value="F:sequence-specific DNA binding"/>
    <property type="evidence" value="ECO:0007669"/>
    <property type="project" value="InterPro"/>
</dbReference>
<dbReference type="RefSeq" id="WP_110125775.1">
    <property type="nucleotide sequence ID" value="NZ_QHLY01000005.1"/>
</dbReference>
<name>A0A317ZYD7_9MICO</name>
<dbReference type="OrthoDB" id="2039152at2"/>
<gene>
    <name evidence="5" type="ORF">CTB96_05060</name>
</gene>
<dbReference type="PROSITE" id="PS01124">
    <property type="entry name" value="HTH_ARAC_FAMILY_2"/>
    <property type="match status" value="1"/>
</dbReference>
<dbReference type="Pfam" id="PF02311">
    <property type="entry name" value="AraC_binding"/>
    <property type="match status" value="1"/>
</dbReference>
<evidence type="ECO:0000256" key="1">
    <source>
        <dbReference type="ARBA" id="ARBA00023015"/>
    </source>
</evidence>
<keyword evidence="1" id="KW-0805">Transcription regulation</keyword>
<dbReference type="SUPFAM" id="SSF46689">
    <property type="entry name" value="Homeodomain-like"/>
    <property type="match status" value="1"/>
</dbReference>
<evidence type="ECO:0000256" key="2">
    <source>
        <dbReference type="ARBA" id="ARBA00023125"/>
    </source>
</evidence>
<sequence>MQGTGQMIETLWATSVLGEHPDSPLDEVRTALTGEPWLLTTQAITSTSGERWADGVHDEHELIFSDSGVLTVEADGRLWVTPMGLGIWIPAGMTHHVTAEPGTLFYVTYFARDRVSVPWSGTTGIGLTTLLRELLLTNKSAMLDDAVRLRIQQLIVDLLAPVRSASLDVHLPTDPVLRAVAEEILRNPADSGTSADWGSRLGVSGRTINRRFERETGSSLTQWRITVRMRRALISIAAGRSVVSVARDLGYTNASTFIQLFRQTTGHTPAAYFRSFGAAGLEGDAGTR</sequence>
<dbReference type="SUPFAM" id="SSF51182">
    <property type="entry name" value="RmlC-like cupins"/>
    <property type="match status" value="1"/>
</dbReference>
<evidence type="ECO:0000313" key="5">
    <source>
        <dbReference type="EMBL" id="PXA72255.1"/>
    </source>
</evidence>
<keyword evidence="2" id="KW-0238">DNA-binding</keyword>
<accession>A0A317ZYD7</accession>
<dbReference type="InterPro" id="IPR011051">
    <property type="entry name" value="RmlC_Cupin_sf"/>
</dbReference>
<keyword evidence="3" id="KW-0804">Transcription</keyword>
<evidence type="ECO:0000259" key="4">
    <source>
        <dbReference type="PROSITE" id="PS01124"/>
    </source>
</evidence>
<dbReference type="InterPro" id="IPR018062">
    <property type="entry name" value="HTH_AraC-typ_CS"/>
</dbReference>
<dbReference type="Proteomes" id="UP000246722">
    <property type="component" value="Unassembled WGS sequence"/>
</dbReference>
<dbReference type="AlphaFoldDB" id="A0A317ZYD7"/>
<dbReference type="PANTHER" id="PTHR11019">
    <property type="entry name" value="HTH-TYPE TRANSCRIPTIONAL REGULATOR NIMR"/>
    <property type="match status" value="1"/>
</dbReference>
<evidence type="ECO:0000313" key="6">
    <source>
        <dbReference type="Proteomes" id="UP000246722"/>
    </source>
</evidence>
<dbReference type="PROSITE" id="PS00041">
    <property type="entry name" value="HTH_ARAC_FAMILY_1"/>
    <property type="match status" value="1"/>
</dbReference>
<proteinExistence type="predicted"/>
<dbReference type="Gene3D" id="1.10.10.60">
    <property type="entry name" value="Homeodomain-like"/>
    <property type="match status" value="1"/>
</dbReference>
<feature type="domain" description="HTH araC/xylS-type" evidence="4">
    <location>
        <begin position="178"/>
        <end position="275"/>
    </location>
</feature>
<dbReference type="InterPro" id="IPR003313">
    <property type="entry name" value="AraC-bd"/>
</dbReference>
<protein>
    <submittedName>
        <fullName evidence="5">AraC family transcriptional regulator</fullName>
    </submittedName>
</protein>
<keyword evidence="6" id="KW-1185">Reference proteome</keyword>
<dbReference type="EMBL" id="QHLY01000005">
    <property type="protein sequence ID" value="PXA72255.1"/>
    <property type="molecule type" value="Genomic_DNA"/>
</dbReference>
<organism evidence="5 6">
    <name type="scientific">Cryobacterium arcticum</name>
    <dbReference type="NCBI Taxonomy" id="670052"/>
    <lineage>
        <taxon>Bacteria</taxon>
        <taxon>Bacillati</taxon>
        <taxon>Actinomycetota</taxon>
        <taxon>Actinomycetes</taxon>
        <taxon>Micrococcales</taxon>
        <taxon>Microbacteriaceae</taxon>
        <taxon>Cryobacterium</taxon>
    </lineage>
</organism>
<dbReference type="PANTHER" id="PTHR11019:SF199">
    <property type="entry name" value="HTH-TYPE TRANSCRIPTIONAL REGULATOR NIMR"/>
    <property type="match status" value="1"/>
</dbReference>
<comment type="caution">
    <text evidence="5">The sequence shown here is derived from an EMBL/GenBank/DDBJ whole genome shotgun (WGS) entry which is preliminary data.</text>
</comment>